<dbReference type="InterPro" id="IPR041489">
    <property type="entry name" value="PDZ_6"/>
</dbReference>
<dbReference type="SUPFAM" id="SSF50156">
    <property type="entry name" value="PDZ domain-like"/>
    <property type="match status" value="1"/>
</dbReference>
<dbReference type="InterPro" id="IPR001478">
    <property type="entry name" value="PDZ"/>
</dbReference>
<dbReference type="Pfam" id="PF17820">
    <property type="entry name" value="PDZ_6"/>
    <property type="match status" value="1"/>
</dbReference>
<proteinExistence type="predicted"/>
<dbReference type="Pfam" id="PF04187">
    <property type="entry name" value="Cofac_haem_bdg"/>
    <property type="match status" value="1"/>
</dbReference>
<evidence type="ECO:0000259" key="2">
    <source>
        <dbReference type="PROSITE" id="PS50106"/>
    </source>
</evidence>
<evidence type="ECO:0000313" key="3">
    <source>
        <dbReference type="EMBL" id="RCV90525.1"/>
    </source>
</evidence>
<comment type="caution">
    <text evidence="3">The sequence shown here is derived from an EMBL/GenBank/DDBJ whole genome shotgun (WGS) entry which is preliminary data.</text>
</comment>
<dbReference type="OrthoDB" id="9795827at2"/>
<keyword evidence="1" id="KW-0732">Signal</keyword>
<dbReference type="EMBL" id="QPII01000003">
    <property type="protein sequence ID" value="RCV90525.1"/>
    <property type="molecule type" value="Genomic_DNA"/>
</dbReference>
<reference evidence="3 4" key="1">
    <citation type="submission" date="2018-07" db="EMBL/GenBank/DDBJ databases">
        <title>Halomonas montanilacus sp. nov., isolated from Lake Pengyan on Tibetan Plateau.</title>
        <authorList>
            <person name="Lu H."/>
            <person name="Xing P."/>
            <person name="Wu Q."/>
        </authorList>
    </citation>
    <scope>NUCLEOTIDE SEQUENCE [LARGE SCALE GENOMIC DNA]</scope>
    <source>
        <strain evidence="3 4">PYC7W</strain>
    </source>
</reference>
<dbReference type="SUPFAM" id="SSF159501">
    <property type="entry name" value="EreA/ChaN-like"/>
    <property type="match status" value="1"/>
</dbReference>
<accession>A0A368U0D2</accession>
<keyword evidence="4" id="KW-1185">Reference proteome</keyword>
<organism evidence="3 4">
    <name type="scientific">Billgrantia montanilacus</name>
    <dbReference type="NCBI Taxonomy" id="2282305"/>
    <lineage>
        <taxon>Bacteria</taxon>
        <taxon>Pseudomonadati</taxon>
        <taxon>Pseudomonadota</taxon>
        <taxon>Gammaproteobacteria</taxon>
        <taxon>Oceanospirillales</taxon>
        <taxon>Halomonadaceae</taxon>
        <taxon>Billgrantia</taxon>
    </lineage>
</organism>
<dbReference type="CDD" id="cd14727">
    <property type="entry name" value="ChanN-like"/>
    <property type="match status" value="1"/>
</dbReference>
<feature type="signal peptide" evidence="1">
    <location>
        <begin position="1"/>
        <end position="34"/>
    </location>
</feature>
<dbReference type="AlphaFoldDB" id="A0A368U0D2"/>
<dbReference type="CDD" id="cd06779">
    <property type="entry name" value="cpPDZ_Deg_HtrA-like"/>
    <property type="match status" value="1"/>
</dbReference>
<gene>
    <name evidence="3" type="ORF">DU505_06205</name>
</gene>
<feature type="domain" description="PDZ" evidence="2">
    <location>
        <begin position="292"/>
        <end position="349"/>
    </location>
</feature>
<evidence type="ECO:0000256" key="1">
    <source>
        <dbReference type="SAM" id="SignalP"/>
    </source>
</evidence>
<evidence type="ECO:0000313" key="4">
    <source>
        <dbReference type="Proteomes" id="UP000252405"/>
    </source>
</evidence>
<name>A0A368U0D2_9GAMM</name>
<dbReference type="Gene3D" id="3.40.50.11550">
    <property type="match status" value="1"/>
</dbReference>
<dbReference type="InterPro" id="IPR007314">
    <property type="entry name" value="Cofac_haem-bd_dom"/>
</dbReference>
<dbReference type="Gene3D" id="2.30.42.10">
    <property type="match status" value="1"/>
</dbReference>
<dbReference type="PROSITE" id="PS50106">
    <property type="entry name" value="PDZ"/>
    <property type="match status" value="1"/>
</dbReference>
<sequence>MESSMLLPFTFRWGLLTPACLAGALVLSSVPAQAATCPAPGQWLEPGGQQLTPDALFSELAERNAVLLGEQHDDADHHLWQLHTLAGLHARRPDMVIALEMLPREAQPALDAWVAGELGEQAFIDQSGWHSAWGFDPALYFPILHFARLHRVPLKAINVTPELRGRLVEEGWEAVPTAERFGITAPAEASAAYRERLAEVYAQHPSRGGEEGLERFIEAQLVWDRAMASGLAEAGKEADLVVGLIGQGHLQYQHGVPHQLSDLGVDNQATLLPWAVGGEACGPPPEGLARAVFAFDDSRHEAMPPMQLGVYTTPHEAGVEVHAILEGSVAEQAGLEAGDIILQAAGESLARPADLTGLIRQQRPGTLLPLVIRRDGDEREVLARFPPRST</sequence>
<dbReference type="InterPro" id="IPR036034">
    <property type="entry name" value="PDZ_sf"/>
</dbReference>
<dbReference type="Proteomes" id="UP000252405">
    <property type="component" value="Unassembled WGS sequence"/>
</dbReference>
<protein>
    <submittedName>
        <fullName evidence="3">PDZ domain-containing protein</fullName>
    </submittedName>
</protein>
<dbReference type="SMART" id="SM00228">
    <property type="entry name" value="PDZ"/>
    <property type="match status" value="1"/>
</dbReference>
<feature type="chain" id="PRO_5017076489" evidence="1">
    <location>
        <begin position="35"/>
        <end position="390"/>
    </location>
</feature>